<reference key="1">
    <citation type="submission" date="2007-01" db="EMBL/GenBank/DDBJ databases">
        <title>The Genome Sequence of Puccinia graminis f. sp. tritici Strain CRL 75-36-700-3.</title>
        <authorList>
            <consortium name="The Broad Institute Genome Sequencing Platform"/>
            <person name="Birren B."/>
            <person name="Lander E."/>
            <person name="Galagan J."/>
            <person name="Nusbaum C."/>
            <person name="Devon K."/>
            <person name="Cuomo C."/>
            <person name="Jaffe D."/>
            <person name="Butler J."/>
            <person name="Alvarez P."/>
            <person name="Gnerre S."/>
            <person name="Grabherr M."/>
            <person name="Mauceli E."/>
            <person name="Brockman W."/>
            <person name="Young S."/>
            <person name="LaButti K."/>
            <person name="Sykes S."/>
            <person name="DeCaprio D."/>
            <person name="Crawford M."/>
            <person name="Koehrsen M."/>
            <person name="Engels R."/>
            <person name="Montgomery P."/>
            <person name="Pearson M."/>
            <person name="Howarth C."/>
            <person name="Larson L."/>
            <person name="White J."/>
            <person name="Zeng Q."/>
            <person name="Kodira C."/>
            <person name="Yandava C."/>
            <person name="Alvarado L."/>
            <person name="O'Leary S."/>
            <person name="Szabo L."/>
            <person name="Dean R."/>
            <person name="Schein J."/>
        </authorList>
    </citation>
    <scope>NUCLEOTIDE SEQUENCE</scope>
    <source>
        <strain>CRL 75-36-700-3</strain>
    </source>
</reference>
<sequence length="103" mass="11377">MQCQLGIDELFAIDVGIQPAHSLSLHFALACPQNLIHIESSFLKLDQTTQALATFALVDPVVIGYLWILLHHHTVRTAAIGFPPGYRGIHNAYTPSPRCPHCH</sequence>
<dbReference type="HOGENOM" id="CLU_2265037_0_0_1"/>
<keyword evidence="1" id="KW-0472">Membrane</keyword>
<reference evidence="3" key="2">
    <citation type="journal article" date="2011" name="Proc. Natl. Acad. Sci. U.S.A.">
        <title>Obligate biotrophy features unraveled by the genomic analysis of rust fungi.</title>
        <authorList>
            <person name="Duplessis S."/>
            <person name="Cuomo C.A."/>
            <person name="Lin Y.-C."/>
            <person name="Aerts A."/>
            <person name="Tisserant E."/>
            <person name="Veneault-Fourrey C."/>
            <person name="Joly D.L."/>
            <person name="Hacquard S."/>
            <person name="Amselem J."/>
            <person name="Cantarel B.L."/>
            <person name="Chiu R."/>
            <person name="Coutinho P.M."/>
            <person name="Feau N."/>
            <person name="Field M."/>
            <person name="Frey P."/>
            <person name="Gelhaye E."/>
            <person name="Goldberg J."/>
            <person name="Grabherr M.G."/>
            <person name="Kodira C.D."/>
            <person name="Kohler A."/>
            <person name="Kuees U."/>
            <person name="Lindquist E.A."/>
            <person name="Lucas S.M."/>
            <person name="Mago R."/>
            <person name="Mauceli E."/>
            <person name="Morin E."/>
            <person name="Murat C."/>
            <person name="Pangilinan J.L."/>
            <person name="Park R."/>
            <person name="Pearson M."/>
            <person name="Quesneville H."/>
            <person name="Rouhier N."/>
            <person name="Sakthikumar S."/>
            <person name="Salamov A.A."/>
            <person name="Schmutz J."/>
            <person name="Selles B."/>
            <person name="Shapiro H."/>
            <person name="Tanguay P."/>
            <person name="Tuskan G.A."/>
            <person name="Henrissat B."/>
            <person name="Van de Peer Y."/>
            <person name="Rouze P."/>
            <person name="Ellis J.G."/>
            <person name="Dodds P.N."/>
            <person name="Schein J.E."/>
            <person name="Zhong S."/>
            <person name="Hamelin R.C."/>
            <person name="Grigoriev I.V."/>
            <person name="Szabo L.J."/>
            <person name="Martin F."/>
        </authorList>
    </citation>
    <scope>NUCLEOTIDE SEQUENCE [LARGE SCALE GENOMIC DNA]</scope>
    <source>
        <strain evidence="3">CRL 75-36-700-3 / race SCCL</strain>
    </source>
</reference>
<dbReference type="KEGG" id="pgr:PGTG_19167"/>
<dbReference type="GeneID" id="10543488"/>
<proteinExistence type="predicted"/>
<name>E3L9J6_PUCGT</name>
<dbReference type="RefSeq" id="XP_003337640.1">
    <property type="nucleotide sequence ID" value="XM_003337592.2"/>
</dbReference>
<protein>
    <submittedName>
        <fullName evidence="2">Uncharacterized protein</fullName>
    </submittedName>
</protein>
<keyword evidence="3" id="KW-1185">Reference proteome</keyword>
<evidence type="ECO:0000313" key="3">
    <source>
        <dbReference type="Proteomes" id="UP000008783"/>
    </source>
</evidence>
<feature type="transmembrane region" description="Helical" evidence="1">
    <location>
        <begin position="51"/>
        <end position="70"/>
    </location>
</feature>
<dbReference type="AlphaFoldDB" id="E3L9J6"/>
<evidence type="ECO:0000313" key="2">
    <source>
        <dbReference type="EMBL" id="EFP93221.1"/>
    </source>
</evidence>
<dbReference type="VEuPathDB" id="FungiDB:PGTG_19167"/>
<dbReference type="Proteomes" id="UP000008783">
    <property type="component" value="Unassembled WGS sequence"/>
</dbReference>
<evidence type="ECO:0000256" key="1">
    <source>
        <dbReference type="SAM" id="Phobius"/>
    </source>
</evidence>
<keyword evidence="1" id="KW-0812">Transmembrane</keyword>
<accession>E3L9J6</accession>
<organism evidence="2 3">
    <name type="scientific">Puccinia graminis f. sp. tritici (strain CRL 75-36-700-3 / race SCCL)</name>
    <name type="common">Black stem rust fungus</name>
    <dbReference type="NCBI Taxonomy" id="418459"/>
    <lineage>
        <taxon>Eukaryota</taxon>
        <taxon>Fungi</taxon>
        <taxon>Dikarya</taxon>
        <taxon>Basidiomycota</taxon>
        <taxon>Pucciniomycotina</taxon>
        <taxon>Pucciniomycetes</taxon>
        <taxon>Pucciniales</taxon>
        <taxon>Pucciniaceae</taxon>
        <taxon>Puccinia</taxon>
    </lineage>
</organism>
<gene>
    <name evidence="2" type="ORF">PGTG_19167</name>
</gene>
<dbReference type="InParanoid" id="E3L9J6"/>
<dbReference type="EMBL" id="DS178386">
    <property type="protein sequence ID" value="EFP93221.1"/>
    <property type="molecule type" value="Genomic_DNA"/>
</dbReference>
<keyword evidence="1" id="KW-1133">Transmembrane helix</keyword>